<sequence>MTPIRARTGLGALLLLAALATSLAACGKKGPPEAPGPASKMTYPRTYPAPD</sequence>
<comment type="caution">
    <text evidence="3">The sequence shown here is derived from an EMBL/GenBank/DDBJ whole genome shotgun (WGS) entry which is preliminary data.</text>
</comment>
<dbReference type="EMBL" id="JABEQF010000018">
    <property type="protein sequence ID" value="MBB2191592.1"/>
    <property type="molecule type" value="Genomic_DNA"/>
</dbReference>
<accession>A0A7W4PEQ4</accession>
<dbReference type="PROSITE" id="PS51257">
    <property type="entry name" value="PROKAR_LIPOPROTEIN"/>
    <property type="match status" value="1"/>
</dbReference>
<evidence type="ECO:0000313" key="4">
    <source>
        <dbReference type="Proteomes" id="UP000555756"/>
    </source>
</evidence>
<name>A0A7W4PEQ4_9PROT</name>
<evidence type="ECO:0008006" key="5">
    <source>
        <dbReference type="Google" id="ProtNLM"/>
    </source>
</evidence>
<dbReference type="Proteomes" id="UP000555756">
    <property type="component" value="Unassembled WGS sequence"/>
</dbReference>
<evidence type="ECO:0000256" key="1">
    <source>
        <dbReference type="SAM" id="MobiDB-lite"/>
    </source>
</evidence>
<keyword evidence="4" id="KW-1185">Reference proteome</keyword>
<feature type="region of interest" description="Disordered" evidence="1">
    <location>
        <begin position="27"/>
        <end position="51"/>
    </location>
</feature>
<proteinExistence type="predicted"/>
<keyword evidence="2" id="KW-0732">Signal</keyword>
<dbReference type="RefSeq" id="WP_183120708.1">
    <property type="nucleotide sequence ID" value="NZ_JABEQF010000018.1"/>
</dbReference>
<dbReference type="AlphaFoldDB" id="A0A7W4PEQ4"/>
<organism evidence="3 4">
    <name type="scientific">Gluconacetobacter azotocaptans</name>
    <dbReference type="NCBI Taxonomy" id="142834"/>
    <lineage>
        <taxon>Bacteria</taxon>
        <taxon>Pseudomonadati</taxon>
        <taxon>Pseudomonadota</taxon>
        <taxon>Alphaproteobacteria</taxon>
        <taxon>Acetobacterales</taxon>
        <taxon>Acetobacteraceae</taxon>
        <taxon>Gluconacetobacter</taxon>
    </lineage>
</organism>
<feature type="signal peptide" evidence="2">
    <location>
        <begin position="1"/>
        <end position="24"/>
    </location>
</feature>
<feature type="chain" id="PRO_5031514476" description="Lipoprotein" evidence="2">
    <location>
        <begin position="25"/>
        <end position="51"/>
    </location>
</feature>
<protein>
    <recommendedName>
        <fullName evidence="5">Lipoprotein</fullName>
    </recommendedName>
</protein>
<gene>
    <name evidence="3" type="ORF">HLH34_16770</name>
</gene>
<evidence type="ECO:0000256" key="2">
    <source>
        <dbReference type="SAM" id="SignalP"/>
    </source>
</evidence>
<evidence type="ECO:0000313" key="3">
    <source>
        <dbReference type="EMBL" id="MBB2191592.1"/>
    </source>
</evidence>
<reference evidence="3 4" key="1">
    <citation type="submission" date="2020-04" db="EMBL/GenBank/DDBJ databases">
        <title>Description of novel Gluconacetobacter.</title>
        <authorList>
            <person name="Sombolestani A."/>
        </authorList>
    </citation>
    <scope>NUCLEOTIDE SEQUENCE [LARGE SCALE GENOMIC DNA]</scope>
    <source>
        <strain evidence="3 4">LMG 21311</strain>
    </source>
</reference>